<name>A0A0D3BWG5_BRAOL</name>
<sequence length="88" mass="10035">MQKRVEAVDINGSIISCNFARYLASSTKFGLRYRVWSHFEQQSVGFLAKISTKKNNKNLEENEKLSYVHVRARSGEATDSHSLAERVT</sequence>
<comment type="subcellular location">
    <subcellularLocation>
        <location evidence="1">Nucleus</location>
    </subcellularLocation>
</comment>
<dbReference type="Proteomes" id="UP000032141">
    <property type="component" value="Chromosome C4"/>
</dbReference>
<evidence type="ECO:0000313" key="4">
    <source>
        <dbReference type="Proteomes" id="UP000032141"/>
    </source>
</evidence>
<proteinExistence type="predicted"/>
<keyword evidence="2" id="KW-0539">Nucleus</keyword>
<dbReference type="GO" id="GO:0005634">
    <property type="term" value="C:nucleus"/>
    <property type="evidence" value="ECO:0007669"/>
    <property type="project" value="UniProtKB-SubCell"/>
</dbReference>
<dbReference type="HOGENOM" id="CLU_2472184_0_0_1"/>
<evidence type="ECO:0000313" key="3">
    <source>
        <dbReference type="EnsemblPlants" id="Bo4g101380.1"/>
    </source>
</evidence>
<dbReference type="AlphaFoldDB" id="A0A0D3BWG5"/>
<keyword evidence="4" id="KW-1185">Reference proteome</keyword>
<evidence type="ECO:0000256" key="2">
    <source>
        <dbReference type="ARBA" id="ARBA00023242"/>
    </source>
</evidence>
<reference evidence="3 4" key="1">
    <citation type="journal article" date="2014" name="Genome Biol.">
        <title>Transcriptome and methylome profiling reveals relics of genome dominance in the mesopolyploid Brassica oleracea.</title>
        <authorList>
            <person name="Parkin I.A."/>
            <person name="Koh C."/>
            <person name="Tang H."/>
            <person name="Robinson S.J."/>
            <person name="Kagale S."/>
            <person name="Clarke W.E."/>
            <person name="Town C.D."/>
            <person name="Nixon J."/>
            <person name="Krishnakumar V."/>
            <person name="Bidwell S.L."/>
            <person name="Denoeud F."/>
            <person name="Belcram H."/>
            <person name="Links M.G."/>
            <person name="Just J."/>
            <person name="Clarke C."/>
            <person name="Bender T."/>
            <person name="Huebert T."/>
            <person name="Mason A.S."/>
            <person name="Pires J.C."/>
            <person name="Barker G."/>
            <person name="Moore J."/>
            <person name="Walley P.G."/>
            <person name="Manoli S."/>
            <person name="Batley J."/>
            <person name="Edwards D."/>
            <person name="Nelson M.N."/>
            <person name="Wang X."/>
            <person name="Paterson A.H."/>
            <person name="King G."/>
            <person name="Bancroft I."/>
            <person name="Chalhoub B."/>
            <person name="Sharpe A.G."/>
        </authorList>
    </citation>
    <scope>NUCLEOTIDE SEQUENCE</scope>
    <source>
        <strain evidence="3 4">cv. TO1000</strain>
    </source>
</reference>
<organism evidence="3 4">
    <name type="scientific">Brassica oleracea var. oleracea</name>
    <dbReference type="NCBI Taxonomy" id="109376"/>
    <lineage>
        <taxon>Eukaryota</taxon>
        <taxon>Viridiplantae</taxon>
        <taxon>Streptophyta</taxon>
        <taxon>Embryophyta</taxon>
        <taxon>Tracheophyta</taxon>
        <taxon>Spermatophyta</taxon>
        <taxon>Magnoliopsida</taxon>
        <taxon>eudicotyledons</taxon>
        <taxon>Gunneridae</taxon>
        <taxon>Pentapetalae</taxon>
        <taxon>rosids</taxon>
        <taxon>malvids</taxon>
        <taxon>Brassicales</taxon>
        <taxon>Brassicaceae</taxon>
        <taxon>Brassiceae</taxon>
        <taxon>Brassica</taxon>
    </lineage>
</organism>
<accession>A0A0D3BWG5</accession>
<protein>
    <submittedName>
        <fullName evidence="3">Uncharacterized protein</fullName>
    </submittedName>
</protein>
<dbReference type="GO" id="GO:0003700">
    <property type="term" value="F:DNA-binding transcription factor activity"/>
    <property type="evidence" value="ECO:0007669"/>
    <property type="project" value="TreeGrafter"/>
</dbReference>
<dbReference type="PANTHER" id="PTHR12565">
    <property type="entry name" value="STEROL REGULATORY ELEMENT-BINDING PROTEIN"/>
    <property type="match status" value="1"/>
</dbReference>
<dbReference type="Gramene" id="Bo4g101380.1">
    <property type="protein sequence ID" value="Bo4g101380.1"/>
    <property type="gene ID" value="Bo4g101380"/>
</dbReference>
<dbReference type="PANTHER" id="PTHR12565:SF409">
    <property type="entry name" value="BHLH DOMAIN-CONTAINING PROTEIN"/>
    <property type="match status" value="1"/>
</dbReference>
<dbReference type="EnsemblPlants" id="Bo4g101380.1">
    <property type="protein sequence ID" value="Bo4g101380.1"/>
    <property type="gene ID" value="Bo4g101380"/>
</dbReference>
<evidence type="ECO:0000256" key="1">
    <source>
        <dbReference type="ARBA" id="ARBA00004123"/>
    </source>
</evidence>
<reference evidence="3" key="2">
    <citation type="submission" date="2015-03" db="UniProtKB">
        <authorList>
            <consortium name="EnsemblPlants"/>
        </authorList>
    </citation>
    <scope>IDENTIFICATION</scope>
</reference>
<dbReference type="InterPro" id="IPR024097">
    <property type="entry name" value="bHLH_ZIP_TF"/>
</dbReference>